<keyword evidence="3" id="KW-1185">Reference proteome</keyword>
<name>A0A1C3XSH6_9BRAD</name>
<protein>
    <submittedName>
        <fullName evidence="2">Uncharacterized protein</fullName>
    </submittedName>
</protein>
<dbReference type="EMBL" id="FMAI01000035">
    <property type="protein sequence ID" value="SCB55145.1"/>
    <property type="molecule type" value="Genomic_DNA"/>
</dbReference>
<evidence type="ECO:0000313" key="2">
    <source>
        <dbReference type="EMBL" id="SCB55145.1"/>
    </source>
</evidence>
<feature type="signal peptide" evidence="1">
    <location>
        <begin position="1"/>
        <end position="32"/>
    </location>
</feature>
<gene>
    <name evidence="2" type="ORF">GA0061098_103543</name>
</gene>
<sequence>MTTFCRSAPSLALGLALGLALALTLAASPALAVSGPPPGFVLSDNAEFAFTSPDKATGIEQYKKDSGDFEMKWQAWARHGGQMTELKPEQGYPAGFRFTSDSQWLVRMQKTGSGEQDLFLYHVENGAFVSATKQSLSDLAWAYFHSRPDTKKMKLDYHISANLMKGAETAYRWLGVDWPDNRYLLISLSGEMDKHPKNVAVKGLADWKCRYDLKTGKFDVPKMFAKGNVEALNWEIKR</sequence>
<keyword evidence="1" id="KW-0732">Signal</keyword>
<evidence type="ECO:0000313" key="3">
    <source>
        <dbReference type="Proteomes" id="UP000199184"/>
    </source>
</evidence>
<dbReference type="Proteomes" id="UP000199184">
    <property type="component" value="Unassembled WGS sequence"/>
</dbReference>
<reference evidence="3" key="1">
    <citation type="submission" date="2016-08" db="EMBL/GenBank/DDBJ databases">
        <authorList>
            <person name="Varghese N."/>
            <person name="Submissions Spin"/>
        </authorList>
    </citation>
    <scope>NUCLEOTIDE SEQUENCE [LARGE SCALE GENOMIC DNA]</scope>
    <source>
        <strain evidence="3">ERR11</strain>
    </source>
</reference>
<organism evidence="2 3">
    <name type="scientific">Bradyrhizobium shewense</name>
    <dbReference type="NCBI Taxonomy" id="1761772"/>
    <lineage>
        <taxon>Bacteria</taxon>
        <taxon>Pseudomonadati</taxon>
        <taxon>Pseudomonadota</taxon>
        <taxon>Alphaproteobacteria</taxon>
        <taxon>Hyphomicrobiales</taxon>
        <taxon>Nitrobacteraceae</taxon>
        <taxon>Bradyrhizobium</taxon>
    </lineage>
</organism>
<accession>A0A1C3XSH6</accession>
<feature type="chain" id="PRO_5008686883" evidence="1">
    <location>
        <begin position="33"/>
        <end position="238"/>
    </location>
</feature>
<dbReference type="RefSeq" id="WP_430649292.1">
    <property type="nucleotide sequence ID" value="NZ_FMAI01000035.1"/>
</dbReference>
<proteinExistence type="predicted"/>
<evidence type="ECO:0000256" key="1">
    <source>
        <dbReference type="SAM" id="SignalP"/>
    </source>
</evidence>
<dbReference type="AlphaFoldDB" id="A0A1C3XSH6"/>